<dbReference type="RefSeq" id="WP_149887683.1">
    <property type="nucleotide sequence ID" value="NZ_VVXK01000020.1"/>
</dbReference>
<evidence type="ECO:0000313" key="2">
    <source>
        <dbReference type="Proteomes" id="UP000323567"/>
    </source>
</evidence>
<reference evidence="1 2" key="1">
    <citation type="journal article" date="2019" name="Nat. Med.">
        <title>A library of human gut bacterial isolates paired with longitudinal multiomics data enables mechanistic microbiome research.</title>
        <authorList>
            <person name="Poyet M."/>
            <person name="Groussin M."/>
            <person name="Gibbons S.M."/>
            <person name="Avila-Pacheco J."/>
            <person name="Jiang X."/>
            <person name="Kearney S.M."/>
            <person name="Perrotta A.R."/>
            <person name="Berdy B."/>
            <person name="Zhao S."/>
            <person name="Lieberman T.D."/>
            <person name="Swanson P.K."/>
            <person name="Smith M."/>
            <person name="Roesemann S."/>
            <person name="Alexander J.E."/>
            <person name="Rich S.A."/>
            <person name="Livny J."/>
            <person name="Vlamakis H."/>
            <person name="Clish C."/>
            <person name="Bullock K."/>
            <person name="Deik A."/>
            <person name="Scott J."/>
            <person name="Pierce K.A."/>
            <person name="Xavier R.J."/>
            <person name="Alm E.J."/>
        </authorList>
    </citation>
    <scope>NUCLEOTIDE SEQUENCE [LARGE SCALE GENOMIC DNA]</scope>
    <source>
        <strain evidence="1 2">BIOML-A2</strain>
    </source>
</reference>
<name>A0A5B3G0V8_9BACT</name>
<proteinExistence type="predicted"/>
<dbReference type="InterPro" id="IPR029024">
    <property type="entry name" value="TerB-like"/>
</dbReference>
<protein>
    <submittedName>
        <fullName evidence="1">Carboxylesterase family protein</fullName>
    </submittedName>
</protein>
<accession>A0A5B3G0V8</accession>
<dbReference type="EMBL" id="VVXK01000020">
    <property type="protein sequence ID" value="KAA2367258.1"/>
    <property type="molecule type" value="Genomic_DNA"/>
</dbReference>
<comment type="caution">
    <text evidence="1">The sequence shown here is derived from an EMBL/GenBank/DDBJ whole genome shotgun (WGS) entry which is preliminary data.</text>
</comment>
<dbReference type="SUPFAM" id="SSF158682">
    <property type="entry name" value="TerB-like"/>
    <property type="match status" value="1"/>
</dbReference>
<dbReference type="Gene3D" id="1.10.3680.10">
    <property type="entry name" value="TerB-like"/>
    <property type="match status" value="1"/>
</dbReference>
<organism evidence="1 2">
    <name type="scientific">Alistipes shahii</name>
    <dbReference type="NCBI Taxonomy" id="328814"/>
    <lineage>
        <taxon>Bacteria</taxon>
        <taxon>Pseudomonadati</taxon>
        <taxon>Bacteroidota</taxon>
        <taxon>Bacteroidia</taxon>
        <taxon>Bacteroidales</taxon>
        <taxon>Rikenellaceae</taxon>
        <taxon>Alistipes</taxon>
    </lineage>
</organism>
<gene>
    <name evidence="1" type="ORF">F2Y13_12275</name>
</gene>
<sequence>MVVVIIIAIVVALIIIGRLTDQKEKVYRDEYRKNKRQLRVALSRQEQLATLYFMYRMASVDGEFADLEKHAYTKMCVEFAIAPNDAELMTFITMGDVIPLQILRNAGTKKQDYILGLMIIMMMVDHKIEDAELTLIGETAFKIGMSRERVREISDQIMEMYAQSCQ</sequence>
<evidence type="ECO:0000313" key="1">
    <source>
        <dbReference type="EMBL" id="KAA2367258.1"/>
    </source>
</evidence>
<dbReference type="Proteomes" id="UP000323567">
    <property type="component" value="Unassembled WGS sequence"/>
</dbReference>
<dbReference type="AlphaFoldDB" id="A0A5B3G0V8"/>